<gene>
    <name evidence="11" type="ORF">PXH66_22085</name>
</gene>
<proteinExistence type="inferred from homology"/>
<dbReference type="PANTHER" id="PTHR30387:SF2">
    <property type="entry name" value="MANNONATE DEHYDRATASE"/>
    <property type="match status" value="1"/>
</dbReference>
<evidence type="ECO:0000256" key="10">
    <source>
        <dbReference type="ARBA" id="ARBA00023239"/>
    </source>
</evidence>
<name>A0AAE9ZYP6_9BACT</name>
<comment type="pathway">
    <text evidence="5">Carbohydrate metabolism; pentose and glucuronate interconversion.</text>
</comment>
<keyword evidence="8" id="KW-0408">Iron</keyword>
<dbReference type="KEGG" id="slom:PXH66_22085"/>
<dbReference type="GO" id="GO:0030145">
    <property type="term" value="F:manganese ion binding"/>
    <property type="evidence" value="ECO:0007669"/>
    <property type="project" value="TreeGrafter"/>
</dbReference>
<dbReference type="RefSeq" id="WP_330929434.1">
    <property type="nucleotide sequence ID" value="NZ_CP119075.1"/>
</dbReference>
<dbReference type="InterPro" id="IPR004628">
    <property type="entry name" value="Man_deHydtase"/>
</dbReference>
<dbReference type="GO" id="GO:0008927">
    <property type="term" value="F:mannonate dehydratase activity"/>
    <property type="evidence" value="ECO:0007669"/>
    <property type="project" value="UniProtKB-EC"/>
</dbReference>
<sequence>MKLGLGLYRHMLTPENLAFARQAGATHIVGHMVDYFRGGQHAHAEDQPTGTDRGWGLAGDPDALWTVAELSQIRREVEAADLKLEAIENFDPAHWHDILLDGPLRERHIENVKTLIRHVGEAGIPIIGYNFSIAGVAGRTTGPYARGGAPSVGMEGPYDLPMTKGMAWNMVVDDTAPPEPIAPISPAQLWDRLERFLNEVLPVAEAAGVTLAAHPDDPPTPTVRGTPRLVYQPSLYQKLIDINPSPANTLEFCVGSLAEMTEGDIYDTVETYARQNRLGYVHLRNVVGKVPTYKESFIDDGDIDVLRVMRILHDCDFDGVVIPDHAPQMSCAAPWHAGMAYALGFMAAGLKTLK</sequence>
<comment type="cofactor">
    <cofactor evidence="2">
        <name>Mn(2+)</name>
        <dbReference type="ChEBI" id="CHEBI:29035"/>
    </cofactor>
</comment>
<evidence type="ECO:0000256" key="6">
    <source>
        <dbReference type="ARBA" id="ARBA00007389"/>
    </source>
</evidence>
<accession>A0AAE9ZYP6</accession>
<dbReference type="Pfam" id="PF03786">
    <property type="entry name" value="UxuA"/>
    <property type="match status" value="2"/>
</dbReference>
<comment type="cofactor">
    <cofactor evidence="3">
        <name>Fe(2+)</name>
        <dbReference type="ChEBI" id="CHEBI:29033"/>
    </cofactor>
</comment>
<dbReference type="PANTHER" id="PTHR30387">
    <property type="entry name" value="MANNONATE DEHYDRATASE"/>
    <property type="match status" value="1"/>
</dbReference>
<dbReference type="GO" id="GO:0042840">
    <property type="term" value="P:D-glucuronate catabolic process"/>
    <property type="evidence" value="ECO:0007669"/>
    <property type="project" value="TreeGrafter"/>
</dbReference>
<evidence type="ECO:0000256" key="4">
    <source>
        <dbReference type="ARBA" id="ARBA00002713"/>
    </source>
</evidence>
<evidence type="ECO:0000256" key="3">
    <source>
        <dbReference type="ARBA" id="ARBA00001954"/>
    </source>
</evidence>
<organism evidence="11 12">
    <name type="scientific">Synoicihabitans lomoniglobus</name>
    <dbReference type="NCBI Taxonomy" id="2909285"/>
    <lineage>
        <taxon>Bacteria</taxon>
        <taxon>Pseudomonadati</taxon>
        <taxon>Verrucomicrobiota</taxon>
        <taxon>Opitutia</taxon>
        <taxon>Opitutales</taxon>
        <taxon>Opitutaceae</taxon>
        <taxon>Synoicihabitans</taxon>
    </lineage>
</organism>
<evidence type="ECO:0000256" key="2">
    <source>
        <dbReference type="ARBA" id="ARBA00001936"/>
    </source>
</evidence>
<dbReference type="EC" id="4.2.1.8" evidence="7"/>
<dbReference type="GO" id="GO:0008198">
    <property type="term" value="F:ferrous iron binding"/>
    <property type="evidence" value="ECO:0007669"/>
    <property type="project" value="TreeGrafter"/>
</dbReference>
<keyword evidence="12" id="KW-1185">Reference proteome</keyword>
<evidence type="ECO:0000256" key="8">
    <source>
        <dbReference type="ARBA" id="ARBA00023004"/>
    </source>
</evidence>
<dbReference type="Gene3D" id="3.20.20.150">
    <property type="entry name" value="Divalent-metal-dependent TIM barrel enzymes"/>
    <property type="match status" value="1"/>
</dbReference>
<evidence type="ECO:0000256" key="5">
    <source>
        <dbReference type="ARBA" id="ARBA00004892"/>
    </source>
</evidence>
<evidence type="ECO:0000313" key="12">
    <source>
        <dbReference type="Proteomes" id="UP001218638"/>
    </source>
</evidence>
<protein>
    <recommendedName>
        <fullName evidence="7">mannonate dehydratase</fullName>
        <ecNumber evidence="7">4.2.1.8</ecNumber>
    </recommendedName>
</protein>
<evidence type="ECO:0000313" key="11">
    <source>
        <dbReference type="EMBL" id="WED65048.1"/>
    </source>
</evidence>
<keyword evidence="10 11" id="KW-0456">Lyase</keyword>
<evidence type="ECO:0000256" key="9">
    <source>
        <dbReference type="ARBA" id="ARBA00023211"/>
    </source>
</evidence>
<reference evidence="11" key="1">
    <citation type="submission" date="2023-03" db="EMBL/GenBank/DDBJ databases">
        <title>Lomoglobus Profundus gen. nov., sp. nov., a novel member of the phylum Verrucomicrobia, isolated from deep-marine sediment of South China Sea.</title>
        <authorList>
            <person name="Ahmad T."/>
            <person name="Ishaq S.E."/>
            <person name="Wang F."/>
        </authorList>
    </citation>
    <scope>NUCLEOTIDE SEQUENCE</scope>
    <source>
        <strain evidence="11">LMO-M01</strain>
    </source>
</reference>
<dbReference type="Proteomes" id="UP001218638">
    <property type="component" value="Chromosome"/>
</dbReference>
<comment type="catalytic activity">
    <reaction evidence="1">
        <text>D-mannonate = 2-dehydro-3-deoxy-D-gluconate + H2O</text>
        <dbReference type="Rhea" id="RHEA:20097"/>
        <dbReference type="ChEBI" id="CHEBI:15377"/>
        <dbReference type="ChEBI" id="CHEBI:17767"/>
        <dbReference type="ChEBI" id="CHEBI:57990"/>
        <dbReference type="EC" id="4.2.1.8"/>
    </reaction>
</comment>
<comment type="similarity">
    <text evidence="6">Belongs to the mannonate dehydratase family.</text>
</comment>
<dbReference type="InterPro" id="IPR036237">
    <property type="entry name" value="Xyl_isomerase-like_sf"/>
</dbReference>
<evidence type="ECO:0000256" key="7">
    <source>
        <dbReference type="ARBA" id="ARBA00012927"/>
    </source>
</evidence>
<comment type="function">
    <text evidence="4">Catalyzes the dehydration of D-mannonate.</text>
</comment>
<dbReference type="EMBL" id="CP119075">
    <property type="protein sequence ID" value="WED65048.1"/>
    <property type="molecule type" value="Genomic_DNA"/>
</dbReference>
<keyword evidence="9" id="KW-0464">Manganese</keyword>
<evidence type="ECO:0000256" key="1">
    <source>
        <dbReference type="ARBA" id="ARBA00001794"/>
    </source>
</evidence>
<dbReference type="SUPFAM" id="SSF51658">
    <property type="entry name" value="Xylose isomerase-like"/>
    <property type="match status" value="1"/>
</dbReference>
<dbReference type="AlphaFoldDB" id="A0AAE9ZYP6"/>